<dbReference type="AlphaFoldDB" id="A0A447MH96"/>
<evidence type="ECO:0000256" key="1">
    <source>
        <dbReference type="SAM" id="SignalP"/>
    </source>
</evidence>
<dbReference type="RefSeq" id="WP_062776906.1">
    <property type="nucleotide sequence ID" value="NZ_CP045843.1"/>
</dbReference>
<protein>
    <submittedName>
        <fullName evidence="3">Uncharacterized protein</fullName>
    </submittedName>
</protein>
<dbReference type="Proteomes" id="UP000344450">
    <property type="component" value="Chromosome"/>
</dbReference>
<dbReference type="OrthoDB" id="6580966at2"/>
<keyword evidence="4" id="KW-1185">Reference proteome</keyword>
<organism evidence="3 5">
    <name type="scientific">Kluyvera intermedia</name>
    <name type="common">Enterobacter intermedius</name>
    <dbReference type="NCBI Taxonomy" id="61648"/>
    <lineage>
        <taxon>Bacteria</taxon>
        <taxon>Pseudomonadati</taxon>
        <taxon>Pseudomonadota</taxon>
        <taxon>Gammaproteobacteria</taxon>
        <taxon>Enterobacterales</taxon>
        <taxon>Enterobacteriaceae</taxon>
        <taxon>Kluyvera</taxon>
    </lineage>
</organism>
<feature type="signal peptide" evidence="1">
    <location>
        <begin position="1"/>
        <end position="23"/>
    </location>
</feature>
<gene>
    <name evidence="2" type="ORF">GHC21_11135</name>
    <name evidence="3" type="ORF">QBD33_10480</name>
</gene>
<sequence length="79" mass="8428">MNKSLICTTALIAAAIAIGTWYSASRIATCDGNNSQITAACLAQAWDTEKVNLVPQYDPDSYVSDPTADSIFAVSKVKR</sequence>
<name>A0A447MH96_KLUIN</name>
<evidence type="ECO:0000313" key="4">
    <source>
        <dbReference type="Proteomes" id="UP000344450"/>
    </source>
</evidence>
<keyword evidence="1" id="KW-0732">Signal</keyword>
<reference evidence="3" key="2">
    <citation type="submission" date="2023-04" db="EMBL/GenBank/DDBJ databases">
        <title>APH(3)-Id, a novel chromosomal aminoglycoside phosphotransferase, identified from an environmental isolate of Kluyvera intermedia DW18.</title>
        <authorList>
            <person name="Sha Y."/>
        </authorList>
    </citation>
    <scope>NUCLEOTIDE SEQUENCE</scope>
    <source>
        <strain evidence="3">DW18</strain>
    </source>
</reference>
<dbReference type="Proteomes" id="UP001177527">
    <property type="component" value="Chromosome"/>
</dbReference>
<reference evidence="2 4" key="1">
    <citation type="submission" date="2019-10" db="EMBL/GenBank/DDBJ databases">
        <title>Complete genome sequencing of drug resistant plasmids in Kluyvera intermedia.</title>
        <authorList>
            <person name="Ke C."/>
            <person name="Jian S."/>
        </authorList>
    </citation>
    <scope>NUCLEOTIDE SEQUENCE [LARGE SCALE GENOMIC DNA]</scope>
    <source>
        <strain evidence="2 4">N2-1</strain>
    </source>
</reference>
<feature type="chain" id="PRO_5044603973" evidence="1">
    <location>
        <begin position="24"/>
        <end position="79"/>
    </location>
</feature>
<accession>A0A447MH96</accession>
<evidence type="ECO:0000313" key="3">
    <source>
        <dbReference type="EMBL" id="WGL58131.1"/>
    </source>
</evidence>
<proteinExistence type="predicted"/>
<evidence type="ECO:0000313" key="5">
    <source>
        <dbReference type="Proteomes" id="UP001177527"/>
    </source>
</evidence>
<dbReference type="EMBL" id="CP045845">
    <property type="protein sequence ID" value="QGH30184.1"/>
    <property type="molecule type" value="Genomic_DNA"/>
</dbReference>
<evidence type="ECO:0000313" key="2">
    <source>
        <dbReference type="EMBL" id="QGH30184.1"/>
    </source>
</evidence>
<dbReference type="GeneID" id="91972958"/>
<dbReference type="EMBL" id="CP123488">
    <property type="protein sequence ID" value="WGL58131.1"/>
    <property type="molecule type" value="Genomic_DNA"/>
</dbReference>